<dbReference type="GO" id="GO:0003824">
    <property type="term" value="F:catalytic activity"/>
    <property type="evidence" value="ECO:0007669"/>
    <property type="project" value="InterPro"/>
</dbReference>
<dbReference type="InterPro" id="IPR040442">
    <property type="entry name" value="Pyrv_kinase-like_dom_sf"/>
</dbReference>
<dbReference type="PANTHER" id="PTHR32308">
    <property type="entry name" value="LYASE BETA SUBUNIT, PUTATIVE (AFU_ORTHOLOGUE AFUA_4G13030)-RELATED"/>
    <property type="match status" value="1"/>
</dbReference>
<dbReference type="OMA" id="WTTPWTH"/>
<accession>A0A0L0SVJ9</accession>
<dbReference type="AlphaFoldDB" id="A0A0L0SVJ9"/>
<dbReference type="PIRSF" id="PIRSF015582">
    <property type="entry name" value="Cit_lyase_B"/>
    <property type="match status" value="1"/>
</dbReference>
<dbReference type="Gene3D" id="3.20.20.60">
    <property type="entry name" value="Phosphoenolpyruvate-binding domains"/>
    <property type="match status" value="1"/>
</dbReference>
<dbReference type="Proteomes" id="UP000054350">
    <property type="component" value="Unassembled WGS sequence"/>
</dbReference>
<dbReference type="Pfam" id="PF03328">
    <property type="entry name" value="HpcH_HpaI"/>
    <property type="match status" value="1"/>
</dbReference>
<evidence type="ECO:0000256" key="2">
    <source>
        <dbReference type="ARBA" id="ARBA00022723"/>
    </source>
</evidence>
<reference evidence="8" key="2">
    <citation type="submission" date="2009-11" db="EMBL/GenBank/DDBJ databases">
        <title>The Genome Sequence of Allomyces macrogynus strain ATCC 38327.</title>
        <authorList>
            <consortium name="The Broad Institute Genome Sequencing Platform"/>
            <person name="Russ C."/>
            <person name="Cuomo C."/>
            <person name="Shea T."/>
            <person name="Young S.K."/>
            <person name="Zeng Q."/>
            <person name="Koehrsen M."/>
            <person name="Haas B."/>
            <person name="Borodovsky M."/>
            <person name="Guigo R."/>
            <person name="Alvarado L."/>
            <person name="Berlin A."/>
            <person name="Borenstein D."/>
            <person name="Chen Z."/>
            <person name="Engels R."/>
            <person name="Freedman E."/>
            <person name="Gellesch M."/>
            <person name="Goldberg J."/>
            <person name="Griggs A."/>
            <person name="Gujja S."/>
            <person name="Heiman D."/>
            <person name="Hepburn T."/>
            <person name="Howarth C."/>
            <person name="Jen D."/>
            <person name="Larson L."/>
            <person name="Lewis B."/>
            <person name="Mehta T."/>
            <person name="Park D."/>
            <person name="Pearson M."/>
            <person name="Roberts A."/>
            <person name="Saif S."/>
            <person name="Shenoy N."/>
            <person name="Sisk P."/>
            <person name="Stolte C."/>
            <person name="Sykes S."/>
            <person name="Walk T."/>
            <person name="White J."/>
            <person name="Yandava C."/>
            <person name="Burger G."/>
            <person name="Gray M.W."/>
            <person name="Holland P.W.H."/>
            <person name="King N."/>
            <person name="Lang F.B.F."/>
            <person name="Roger A.J."/>
            <person name="Ruiz-Trillo I."/>
            <person name="Lander E."/>
            <person name="Nusbaum C."/>
        </authorList>
    </citation>
    <scope>NUCLEOTIDE SEQUENCE [LARGE SCALE GENOMIC DNA]</scope>
    <source>
        <strain evidence="8">ATCC 38327</strain>
    </source>
</reference>
<protein>
    <recommendedName>
        <fullName evidence="6">HpcH/HpaI aldolase/citrate lyase domain-containing protein</fullName>
    </recommendedName>
</protein>
<dbReference type="GO" id="GO:0000287">
    <property type="term" value="F:magnesium ion binding"/>
    <property type="evidence" value="ECO:0007669"/>
    <property type="project" value="TreeGrafter"/>
</dbReference>
<feature type="binding site" evidence="5">
    <location>
        <position position="175"/>
    </location>
    <ligand>
        <name>Mg(2+)</name>
        <dbReference type="ChEBI" id="CHEBI:18420"/>
    </ligand>
</feature>
<dbReference type="InterPro" id="IPR015813">
    <property type="entry name" value="Pyrv/PenolPyrv_kinase-like_dom"/>
</dbReference>
<dbReference type="STRING" id="578462.A0A0L0SVJ9"/>
<evidence type="ECO:0000256" key="4">
    <source>
        <dbReference type="PIRSR" id="PIRSR015582-1"/>
    </source>
</evidence>
<proteinExistence type="predicted"/>
<dbReference type="OrthoDB" id="1773at2759"/>
<evidence type="ECO:0000259" key="6">
    <source>
        <dbReference type="Pfam" id="PF03328"/>
    </source>
</evidence>
<feature type="domain" description="HpcH/HpaI aldolase/citrate lyase" evidence="6">
    <location>
        <begin position="52"/>
        <end position="270"/>
    </location>
</feature>
<evidence type="ECO:0000313" key="7">
    <source>
        <dbReference type="EMBL" id="KNE66374.1"/>
    </source>
</evidence>
<keyword evidence="8" id="KW-1185">Reference proteome</keyword>
<reference evidence="7 8" key="1">
    <citation type="submission" date="2009-11" db="EMBL/GenBank/DDBJ databases">
        <title>Annotation of Allomyces macrogynus ATCC 38327.</title>
        <authorList>
            <consortium name="The Broad Institute Genome Sequencing Platform"/>
            <person name="Russ C."/>
            <person name="Cuomo C."/>
            <person name="Burger G."/>
            <person name="Gray M.W."/>
            <person name="Holland P.W.H."/>
            <person name="King N."/>
            <person name="Lang F.B.F."/>
            <person name="Roger A.J."/>
            <person name="Ruiz-Trillo I."/>
            <person name="Young S.K."/>
            <person name="Zeng Q."/>
            <person name="Gargeya S."/>
            <person name="Fitzgerald M."/>
            <person name="Haas B."/>
            <person name="Abouelleil A."/>
            <person name="Alvarado L."/>
            <person name="Arachchi H.M."/>
            <person name="Berlin A."/>
            <person name="Chapman S.B."/>
            <person name="Gearin G."/>
            <person name="Goldberg J."/>
            <person name="Griggs A."/>
            <person name="Gujja S."/>
            <person name="Hansen M."/>
            <person name="Heiman D."/>
            <person name="Howarth C."/>
            <person name="Larimer J."/>
            <person name="Lui A."/>
            <person name="MacDonald P.J.P."/>
            <person name="McCowen C."/>
            <person name="Montmayeur A."/>
            <person name="Murphy C."/>
            <person name="Neiman D."/>
            <person name="Pearson M."/>
            <person name="Priest M."/>
            <person name="Roberts A."/>
            <person name="Saif S."/>
            <person name="Shea T."/>
            <person name="Sisk P."/>
            <person name="Stolte C."/>
            <person name="Sykes S."/>
            <person name="Wortman J."/>
            <person name="Nusbaum C."/>
            <person name="Birren B."/>
        </authorList>
    </citation>
    <scope>NUCLEOTIDE SEQUENCE [LARGE SCALE GENOMIC DNA]</scope>
    <source>
        <strain evidence="7 8">ATCC 38327</strain>
    </source>
</reference>
<dbReference type="SUPFAM" id="SSF51621">
    <property type="entry name" value="Phosphoenolpyruvate/pyruvate domain"/>
    <property type="match status" value="1"/>
</dbReference>
<name>A0A0L0SVJ9_ALLM3</name>
<sequence length="335" mass="36406">MMATILSRSLLRANTRNTRSPALARALSTTAPAVTLASGQTTTLPRPERVRRSVFNVPGSDERKLAKAPKLNADSLVYDLEDGVPFDKKGKARSLVYDALETVDLGRSERAVRINSIGSGLELADLQAVLPSSQLQCIVIPKVQAAKDVQFVDVMIDAVAPEANRANIRLIACIESALGLMNLREIATSSPRLDGLIFASEDLCADMGMVRTSHRRELLYARSAVVTAAVAYGLQAIDLVCIDYKDHAALAEESREGREMGFTGKQAIHPGQIDLIHEHFSPSSKEIDFATRIVEGYRAHAARGVGAFTLDGKMIDMPVVKWAEKLLAKAQWTKA</sequence>
<evidence type="ECO:0000313" key="8">
    <source>
        <dbReference type="Proteomes" id="UP000054350"/>
    </source>
</evidence>
<keyword evidence="3 5" id="KW-0460">Magnesium</keyword>
<dbReference type="GO" id="GO:0006107">
    <property type="term" value="P:oxaloacetate metabolic process"/>
    <property type="evidence" value="ECO:0007669"/>
    <property type="project" value="TreeGrafter"/>
</dbReference>
<gene>
    <name evidence="7" type="ORF">AMAG_11518</name>
</gene>
<evidence type="ECO:0000256" key="3">
    <source>
        <dbReference type="ARBA" id="ARBA00022842"/>
    </source>
</evidence>
<feature type="binding site" evidence="4">
    <location>
        <position position="113"/>
    </location>
    <ligand>
        <name>substrate</name>
    </ligand>
</feature>
<keyword evidence="2 5" id="KW-0479">Metal-binding</keyword>
<comment type="cofactor">
    <cofactor evidence="1">
        <name>Mg(2+)</name>
        <dbReference type="ChEBI" id="CHEBI:18420"/>
    </cofactor>
</comment>
<organism evidence="7 8">
    <name type="scientific">Allomyces macrogynus (strain ATCC 38327)</name>
    <name type="common">Allomyces javanicus var. macrogynus</name>
    <dbReference type="NCBI Taxonomy" id="578462"/>
    <lineage>
        <taxon>Eukaryota</taxon>
        <taxon>Fungi</taxon>
        <taxon>Fungi incertae sedis</taxon>
        <taxon>Blastocladiomycota</taxon>
        <taxon>Blastocladiomycetes</taxon>
        <taxon>Blastocladiales</taxon>
        <taxon>Blastocladiaceae</taxon>
        <taxon>Allomyces</taxon>
    </lineage>
</organism>
<dbReference type="InterPro" id="IPR005000">
    <property type="entry name" value="Aldolase/citrate-lyase_domain"/>
</dbReference>
<feature type="binding site" evidence="5">
    <location>
        <position position="202"/>
    </location>
    <ligand>
        <name>Mg(2+)</name>
        <dbReference type="ChEBI" id="CHEBI:18420"/>
    </ligand>
</feature>
<feature type="binding site" evidence="4">
    <location>
        <position position="175"/>
    </location>
    <ligand>
        <name>substrate</name>
    </ligand>
</feature>
<dbReference type="eggNOG" id="ENOG502QQPK">
    <property type="taxonomic scope" value="Eukaryota"/>
</dbReference>
<dbReference type="EMBL" id="GG745350">
    <property type="protein sequence ID" value="KNE66374.1"/>
    <property type="molecule type" value="Genomic_DNA"/>
</dbReference>
<dbReference type="PANTHER" id="PTHR32308:SF0">
    <property type="entry name" value="HPCH_HPAI ALDOLASE_CITRATE LYASE DOMAIN-CONTAINING PROTEIN"/>
    <property type="match status" value="1"/>
</dbReference>
<evidence type="ECO:0000256" key="1">
    <source>
        <dbReference type="ARBA" id="ARBA00001946"/>
    </source>
</evidence>
<dbReference type="InterPro" id="IPR011206">
    <property type="entry name" value="Citrate_lyase_beta/mcl1/mcl2"/>
</dbReference>
<evidence type="ECO:0000256" key="5">
    <source>
        <dbReference type="PIRSR" id="PIRSR015582-2"/>
    </source>
</evidence>
<dbReference type="VEuPathDB" id="FungiDB:AMAG_11518"/>